<organism evidence="6 7">
    <name type="scientific">Kalanchoe fedtschenkoi</name>
    <name type="common">Lavender scallops</name>
    <name type="synonym">South American air plant</name>
    <dbReference type="NCBI Taxonomy" id="63787"/>
    <lineage>
        <taxon>Eukaryota</taxon>
        <taxon>Viridiplantae</taxon>
        <taxon>Streptophyta</taxon>
        <taxon>Embryophyta</taxon>
        <taxon>Tracheophyta</taxon>
        <taxon>Spermatophyta</taxon>
        <taxon>Magnoliopsida</taxon>
        <taxon>eudicotyledons</taxon>
        <taxon>Gunneridae</taxon>
        <taxon>Pentapetalae</taxon>
        <taxon>Saxifragales</taxon>
        <taxon>Crassulaceae</taxon>
        <taxon>Kalanchoe</taxon>
    </lineage>
</organism>
<dbReference type="GO" id="GO:0009408">
    <property type="term" value="P:response to heat"/>
    <property type="evidence" value="ECO:0007669"/>
    <property type="project" value="InterPro"/>
</dbReference>
<dbReference type="AlphaFoldDB" id="A0A7N0U8X7"/>
<dbReference type="Proteomes" id="UP000594263">
    <property type="component" value="Unplaced"/>
</dbReference>
<evidence type="ECO:0000256" key="2">
    <source>
        <dbReference type="PROSITE-ProRule" id="PRU00285"/>
    </source>
</evidence>
<evidence type="ECO:0000256" key="3">
    <source>
        <dbReference type="RuleBase" id="RU003616"/>
    </source>
</evidence>
<keyword evidence="1" id="KW-0346">Stress response</keyword>
<reference evidence="6" key="1">
    <citation type="submission" date="2021-01" db="UniProtKB">
        <authorList>
            <consortium name="EnsemblPlants"/>
        </authorList>
    </citation>
    <scope>IDENTIFICATION</scope>
</reference>
<evidence type="ECO:0000313" key="7">
    <source>
        <dbReference type="Proteomes" id="UP000594263"/>
    </source>
</evidence>
<dbReference type="Pfam" id="PF00011">
    <property type="entry name" value="HSP20"/>
    <property type="match status" value="1"/>
</dbReference>
<dbReference type="Gramene" id="Kaladp0058s0275.1.v1.1">
    <property type="protein sequence ID" value="Kaladp0058s0275.1.v1.1"/>
    <property type="gene ID" value="Kaladp0058s0275.v1.1"/>
</dbReference>
<keyword evidence="7" id="KW-1185">Reference proteome</keyword>
<comment type="similarity">
    <text evidence="2 3">Belongs to the small heat shock protein (HSP20) family.</text>
</comment>
<evidence type="ECO:0000256" key="1">
    <source>
        <dbReference type="ARBA" id="ARBA00023016"/>
    </source>
</evidence>
<accession>A0A7N0U8X7</accession>
<dbReference type="EnsemblPlants" id="Kaladp0058s0275.1.v1.1">
    <property type="protein sequence ID" value="Kaladp0058s0275.1.v1.1"/>
    <property type="gene ID" value="Kaladp0058s0275.v1.1"/>
</dbReference>
<sequence length="253" mass="27838">MALARLLALRNLQSKLSPSALSASRAAAAARDCPGLRSGSVVRDDQAHSFSITRGFAANAASAASTDSAAASKEIATDQGIKKPLGKRRRRKSWSPWNALFQPRRDIMEMFPSGLGYALLNATQNINKLLESINISPPPSRGLPTWKLREQDQAYTLRFQVPGLAKEDLKITVEDGVLHITGERREEEEEAGEEDEFWSAKVYGFYDTSLVLPEDAKVEEIKAELKNGVLNVVIPRAPEKPRKEDVKEIQVAG</sequence>
<dbReference type="OMA" id="GEWWSAS"/>
<dbReference type="CDD" id="cd06464">
    <property type="entry name" value="ACD_sHsps-like"/>
    <property type="match status" value="1"/>
</dbReference>
<proteinExistence type="inferred from homology"/>
<dbReference type="PANTHER" id="PTHR46733">
    <property type="entry name" value="26.5 KDA HEAT SHOCK PROTEIN, MITOCHONDRIAL"/>
    <property type="match status" value="1"/>
</dbReference>
<dbReference type="InterPro" id="IPR008978">
    <property type="entry name" value="HSP20-like_chaperone"/>
</dbReference>
<dbReference type="PROSITE" id="PS01031">
    <property type="entry name" value="SHSP"/>
    <property type="match status" value="1"/>
</dbReference>
<name>A0A7N0U8X7_KALFE</name>
<dbReference type="PANTHER" id="PTHR46733:SF3">
    <property type="entry name" value="26.5 KDA HEAT SHOCK PROTEIN, MITOCHONDRIAL"/>
    <property type="match status" value="1"/>
</dbReference>
<dbReference type="SUPFAM" id="SSF49764">
    <property type="entry name" value="HSP20-like chaperones"/>
    <property type="match status" value="1"/>
</dbReference>
<dbReference type="InterPro" id="IPR002068">
    <property type="entry name" value="A-crystallin/Hsp20_dom"/>
</dbReference>
<protein>
    <recommendedName>
        <fullName evidence="5">SHSP domain-containing protein</fullName>
    </recommendedName>
</protein>
<dbReference type="InterPro" id="IPR044587">
    <property type="entry name" value="HSP21-like"/>
</dbReference>
<feature type="domain" description="SHSP" evidence="5">
    <location>
        <begin position="137"/>
        <end position="252"/>
    </location>
</feature>
<evidence type="ECO:0000256" key="4">
    <source>
        <dbReference type="SAM" id="MobiDB-lite"/>
    </source>
</evidence>
<feature type="region of interest" description="Disordered" evidence="4">
    <location>
        <begin position="68"/>
        <end position="89"/>
    </location>
</feature>
<evidence type="ECO:0000313" key="6">
    <source>
        <dbReference type="EnsemblPlants" id="Kaladp0058s0275.1.v1.1"/>
    </source>
</evidence>
<dbReference type="Gene3D" id="2.60.40.790">
    <property type="match status" value="1"/>
</dbReference>
<evidence type="ECO:0000259" key="5">
    <source>
        <dbReference type="PROSITE" id="PS01031"/>
    </source>
</evidence>